<dbReference type="Proteomes" id="UP000007058">
    <property type="component" value="Chromosome"/>
</dbReference>
<reference evidence="1 2" key="1">
    <citation type="journal article" date="2005" name="DNA Res.">
        <title>Complete genome sequence of the facultative anaerobic magnetotactic bacterium Magnetospirillum sp. strain AMB-1.</title>
        <authorList>
            <person name="Matsunaga T."/>
            <person name="Okamura Y."/>
            <person name="Fukuda Y."/>
            <person name="Wahyudi A.T."/>
            <person name="Murase Y."/>
            <person name="Takeyama H."/>
        </authorList>
    </citation>
    <scope>NUCLEOTIDE SEQUENCE [LARGE SCALE GENOMIC DNA]</scope>
    <source>
        <strain evidence="2">ATCC 700264 / AMB-1</strain>
    </source>
</reference>
<protein>
    <submittedName>
        <fullName evidence="1">Uncharacterized protein</fullName>
    </submittedName>
</protein>
<organism evidence="1 2">
    <name type="scientific">Paramagnetospirillum magneticum (strain ATCC 700264 / AMB-1)</name>
    <name type="common">Magnetospirillum magneticum</name>
    <dbReference type="NCBI Taxonomy" id="342108"/>
    <lineage>
        <taxon>Bacteria</taxon>
        <taxon>Pseudomonadati</taxon>
        <taxon>Pseudomonadota</taxon>
        <taxon>Alphaproteobacteria</taxon>
        <taxon>Rhodospirillales</taxon>
        <taxon>Magnetospirillaceae</taxon>
        <taxon>Paramagnetospirillum</taxon>
    </lineage>
</organism>
<name>Q2W8V0_PARM1</name>
<sequence>MLSQLLQFFSGGNKFGIRCGECLNSFGQFQVQNFEFVAAFGQMLFRDFAFCDVRNDADQTRTPIFVSGHVTGGQLPPERSAI</sequence>
<evidence type="ECO:0000313" key="2">
    <source>
        <dbReference type="Proteomes" id="UP000007058"/>
    </source>
</evidence>
<dbReference type="EMBL" id="AP007255">
    <property type="protein sequence ID" value="BAE49725.1"/>
    <property type="molecule type" value="Genomic_DNA"/>
</dbReference>
<dbReference type="AlphaFoldDB" id="Q2W8V0"/>
<proteinExistence type="predicted"/>
<gene>
    <name evidence="1" type="ordered locus">amb0921</name>
</gene>
<evidence type="ECO:0000313" key="1">
    <source>
        <dbReference type="EMBL" id="BAE49725.1"/>
    </source>
</evidence>
<dbReference type="KEGG" id="mag:amb0921"/>
<accession>Q2W8V0</accession>
<keyword evidence="2" id="KW-1185">Reference proteome</keyword>
<dbReference type="HOGENOM" id="CLU_2554235_0_0_5"/>